<evidence type="ECO:0008006" key="4">
    <source>
        <dbReference type="Google" id="ProtNLM"/>
    </source>
</evidence>
<name>A0AAV2YAA4_9STRA</name>
<feature type="transmembrane region" description="Helical" evidence="1">
    <location>
        <begin position="203"/>
        <end position="226"/>
    </location>
</feature>
<evidence type="ECO:0000256" key="1">
    <source>
        <dbReference type="SAM" id="Phobius"/>
    </source>
</evidence>
<dbReference type="Proteomes" id="UP001146120">
    <property type="component" value="Unassembled WGS sequence"/>
</dbReference>
<keyword evidence="1" id="KW-0812">Transmembrane</keyword>
<gene>
    <name evidence="2" type="ORF">N0F65_012755</name>
</gene>
<evidence type="ECO:0000313" key="3">
    <source>
        <dbReference type="Proteomes" id="UP001146120"/>
    </source>
</evidence>
<feature type="transmembrane region" description="Helical" evidence="1">
    <location>
        <begin position="127"/>
        <end position="151"/>
    </location>
</feature>
<feature type="transmembrane region" description="Helical" evidence="1">
    <location>
        <begin position="26"/>
        <end position="45"/>
    </location>
</feature>
<dbReference type="AlphaFoldDB" id="A0AAV2YAA4"/>
<accession>A0AAV2YAA4</accession>
<dbReference type="Gene3D" id="3.80.10.10">
    <property type="entry name" value="Ribonuclease Inhibitor"/>
    <property type="match status" value="1"/>
</dbReference>
<feature type="transmembrane region" description="Helical" evidence="1">
    <location>
        <begin position="66"/>
        <end position="91"/>
    </location>
</feature>
<sequence>MLREAIEVAAQVDQAYNASVLVSHSYINHLLVVVLVINSWSTPVIHRVMHVSGVQTTNDVVRARVACLLVDAFLNAVSSMAVPIVLLVPFWRDFIWEIHDFPLQLMYNDVFYARVATESQMIAASSFWALCMKLVPLISVYLCLSTVSNLAELRTVKLSDRRLGIAAVTHQSNPLSSSASAGRIYMNPQRQITTQSGGRFGHYINIIVQFGFAITGIVVVAIHVAAHASALRLAQDAQCDLVVAPWFTTKYPCMVYTYDCDALNDTAAGGDYLSFLDDRALLTLNFAHCSELVVPTDIQRFSNLLGMNFKHVVLAEWPMDAVLTPHLFPSMLFLVFSHVNWSGIPEVLLGPLPEKLGDIEMSHTNISIIPDDLDQYWFNVGTLVIEFCEIKQIPETLMRMNLYDISLVGNKLENVSVLTRLPDSIVHVMLDHNPFRELPASFENADIAIAVLSAGHTLVEEVPVILAANVDQIFLMDTPHCASASGWQPSVPVICDRSYYRSDGMCQLT</sequence>
<keyword evidence="3" id="KW-1185">Reference proteome</keyword>
<comment type="caution">
    <text evidence="2">The sequence shown here is derived from an EMBL/GenBank/DDBJ whole genome shotgun (WGS) entry which is preliminary data.</text>
</comment>
<organism evidence="2 3">
    <name type="scientific">Lagenidium giganteum</name>
    <dbReference type="NCBI Taxonomy" id="4803"/>
    <lineage>
        <taxon>Eukaryota</taxon>
        <taxon>Sar</taxon>
        <taxon>Stramenopiles</taxon>
        <taxon>Oomycota</taxon>
        <taxon>Peronosporomycetes</taxon>
        <taxon>Pythiales</taxon>
        <taxon>Pythiaceae</taxon>
    </lineage>
</organism>
<dbReference type="SUPFAM" id="SSF52058">
    <property type="entry name" value="L domain-like"/>
    <property type="match status" value="1"/>
</dbReference>
<keyword evidence="1" id="KW-1133">Transmembrane helix</keyword>
<reference evidence="2" key="1">
    <citation type="submission" date="2022-11" db="EMBL/GenBank/DDBJ databases">
        <authorList>
            <person name="Morgan W.R."/>
            <person name="Tartar A."/>
        </authorList>
    </citation>
    <scope>NUCLEOTIDE SEQUENCE</scope>
    <source>
        <strain evidence="2">ARSEF 373</strain>
    </source>
</reference>
<proteinExistence type="predicted"/>
<dbReference type="InterPro" id="IPR032675">
    <property type="entry name" value="LRR_dom_sf"/>
</dbReference>
<dbReference type="EMBL" id="DAKRPA010000435">
    <property type="protein sequence ID" value="DAZ92525.1"/>
    <property type="molecule type" value="Genomic_DNA"/>
</dbReference>
<evidence type="ECO:0000313" key="2">
    <source>
        <dbReference type="EMBL" id="DAZ92525.1"/>
    </source>
</evidence>
<keyword evidence="1" id="KW-0472">Membrane</keyword>
<protein>
    <recommendedName>
        <fullName evidence="4">Leucine-rich repeat domain, L domain-like</fullName>
    </recommendedName>
</protein>
<reference evidence="2" key="2">
    <citation type="journal article" date="2023" name="Microbiol Resour">
        <title>Decontamination and Annotation of the Draft Genome Sequence of the Oomycete Lagenidium giganteum ARSEF 373.</title>
        <authorList>
            <person name="Morgan W.R."/>
            <person name="Tartar A."/>
        </authorList>
    </citation>
    <scope>NUCLEOTIDE SEQUENCE</scope>
    <source>
        <strain evidence="2">ARSEF 373</strain>
    </source>
</reference>